<feature type="domain" description="Exocyst component Exo84 C-terminal" evidence="9">
    <location>
        <begin position="454"/>
        <end position="653"/>
    </location>
</feature>
<keyword evidence="7" id="KW-0175">Coiled coil</keyword>
<reference evidence="11 12" key="1">
    <citation type="submission" date="2024-02" db="EMBL/GenBank/DDBJ databases">
        <title>De novo assembly and annotation of 12 fungi associated with fruit tree decline syndrome in Ontario, Canada.</title>
        <authorList>
            <person name="Sulman M."/>
            <person name="Ellouze W."/>
            <person name="Ilyukhin E."/>
        </authorList>
    </citation>
    <scope>NUCLEOTIDE SEQUENCE [LARGE SCALE GENOMIC DNA]</scope>
    <source>
        <strain evidence="11 12">M97-236</strain>
    </source>
</reference>
<comment type="similarity">
    <text evidence="2">Belongs to the EXO84 family.</text>
</comment>
<dbReference type="Pfam" id="PF16528">
    <property type="entry name" value="Exo84_C"/>
    <property type="match status" value="1"/>
</dbReference>
<comment type="subcellular location">
    <subcellularLocation>
        <location evidence="1">Cytoplasmic vesicle</location>
        <location evidence="1">Secretory vesicle</location>
    </subcellularLocation>
</comment>
<keyword evidence="4" id="KW-0813">Transport</keyword>
<accession>A0ABR3RMF8</accession>
<dbReference type="InterPro" id="IPR016159">
    <property type="entry name" value="Cullin_repeat-like_dom_sf"/>
</dbReference>
<evidence type="ECO:0000313" key="11">
    <source>
        <dbReference type="EMBL" id="KAL1605615.1"/>
    </source>
</evidence>
<dbReference type="InterPro" id="IPR033961">
    <property type="entry name" value="Exo84"/>
</dbReference>
<feature type="coiled-coil region" evidence="7">
    <location>
        <begin position="159"/>
        <end position="222"/>
    </location>
</feature>
<keyword evidence="5" id="KW-0268">Exocytosis</keyword>
<dbReference type="PANTHER" id="PTHR21426:SF12">
    <property type="entry name" value="EXOCYST COMPLEX COMPONENT 8"/>
    <property type="match status" value="1"/>
</dbReference>
<dbReference type="Gene3D" id="1.20.58.1210">
    <property type="entry name" value="Exo84p, N-terminal helical domain"/>
    <property type="match status" value="1"/>
</dbReference>
<feature type="compositionally biased region" description="Basic residues" evidence="8">
    <location>
        <begin position="755"/>
        <end position="764"/>
    </location>
</feature>
<evidence type="ECO:0000259" key="10">
    <source>
        <dbReference type="Pfam" id="PF22980"/>
    </source>
</evidence>
<evidence type="ECO:0000256" key="6">
    <source>
        <dbReference type="ARBA" id="ARBA00022927"/>
    </source>
</evidence>
<feature type="compositionally biased region" description="Low complexity" evidence="8">
    <location>
        <begin position="47"/>
        <end position="56"/>
    </location>
</feature>
<evidence type="ECO:0000256" key="4">
    <source>
        <dbReference type="ARBA" id="ARBA00022448"/>
    </source>
</evidence>
<dbReference type="Pfam" id="PF22980">
    <property type="entry name" value="Myb_DNA-bind_8"/>
    <property type="match status" value="1"/>
</dbReference>
<feature type="compositionally biased region" description="Basic residues" evidence="8">
    <location>
        <begin position="784"/>
        <end position="799"/>
    </location>
</feature>
<dbReference type="Proteomes" id="UP001521222">
    <property type="component" value="Unassembled WGS sequence"/>
</dbReference>
<dbReference type="EMBL" id="JAKIXB020000009">
    <property type="protein sequence ID" value="KAL1605615.1"/>
    <property type="molecule type" value="Genomic_DNA"/>
</dbReference>
<evidence type="ECO:0000256" key="7">
    <source>
        <dbReference type="SAM" id="Coils"/>
    </source>
</evidence>
<protein>
    <recommendedName>
        <fullName evidence="3">Exocyst complex component EXO84</fullName>
    </recommendedName>
</protein>
<feature type="compositionally biased region" description="Acidic residues" evidence="8">
    <location>
        <begin position="770"/>
        <end position="780"/>
    </location>
</feature>
<dbReference type="InterPro" id="IPR032403">
    <property type="entry name" value="Exo84_C"/>
</dbReference>
<evidence type="ECO:0000256" key="8">
    <source>
        <dbReference type="SAM" id="MobiDB-lite"/>
    </source>
</evidence>
<keyword evidence="6" id="KW-0653">Protein transport</keyword>
<sequence length="892" mass="100043">MSEKQKGISLRKKRGDKSKKNAPTISAPRQISAPMPAGPGMGTATLSSSGRPSQDSSRSRSRGPGDDGRGPQQRQRADKTADLVKRRYSQKIMQLPSDFPGNGAPMPDMPQIPSQFRDKSQTRDGRPDRSADGRGLKVDMRALRDPNLQAEQYVASMLADASEEDIRRYQDELRKAKHRTSVDLQSNVYQNRTQFIKISKEAEKLKGEMRTLRQLMSDLTTTLEQTASATANGDNSISARRANRSSIGDLNQIRAGQLQQLYRDVEGSQKYLPPIPGRYIVWKSRRWFELDSATLKARRRVRLLLLNDHLLVAAEKKARNDVAGQRDRDRNRSAVEYVAQRCFPLQDVQVSRAPEERVIIRAGNESFTYDTKQEDTGDKITFLSTFRKTKDDLRKSQEAEVEEKDRAQDSYNHMLSRDPGLRNQTELLENLSDNVSNNNVSTFVDIDGQTRNIRWVESQLDELDIEIALQHFEEAVAKVEKLKTLSQNMRGNEMAKKIVTFKVNERAAKLANVLVRQLAEGNTWNGPVGQHVKWVNRLGFEDRAREAYLEARSSMIKARSRQCTFEGNLPDYIFQISYIYFLIIKNTVSTFQTCFPQPIMSACVKWAKEHVDHFNVILKRQLSSVEKEGETWNQCLELAQEHAGMLREVGLDFSELVGSGVGEEETKDQYLYLVLTHGGNPTPIDWQVIADSCGSTKGACSKRYSRLKIAFDKGDAPPSTPSRGDKSTPATPKKTPSKAKVKAEDEGEGTPTATPKRKRTPAKKKATEQDKEDAESDEDENAKLKRAKATPKSKPKPKNAFRASDRKKEAEEAQAVVKGEPVDDDGDVSLDAPEQVGAAADEEDEVLPVSTFSNASADARDIADALLDRKPGLSKGHRTEVEDLRNMFNDAI</sequence>
<evidence type="ECO:0000256" key="5">
    <source>
        <dbReference type="ARBA" id="ARBA00022483"/>
    </source>
</evidence>
<evidence type="ECO:0000256" key="2">
    <source>
        <dbReference type="ARBA" id="ARBA00007210"/>
    </source>
</evidence>
<feature type="domain" description="Myb-like DNA-binding" evidence="10">
    <location>
        <begin position="667"/>
        <end position="712"/>
    </location>
</feature>
<evidence type="ECO:0000259" key="9">
    <source>
        <dbReference type="Pfam" id="PF16528"/>
    </source>
</evidence>
<feature type="region of interest" description="Disordered" evidence="8">
    <location>
        <begin position="711"/>
        <end position="831"/>
    </location>
</feature>
<name>A0ABR3RMF8_9PLEO</name>
<dbReference type="InterPro" id="IPR042561">
    <property type="entry name" value="Exo84_C_1"/>
</dbReference>
<evidence type="ECO:0000256" key="1">
    <source>
        <dbReference type="ARBA" id="ARBA00004398"/>
    </source>
</evidence>
<dbReference type="Pfam" id="PF25345">
    <property type="entry name" value="PH_EXO84"/>
    <property type="match status" value="1"/>
</dbReference>
<dbReference type="InterPro" id="IPR042560">
    <property type="entry name" value="Exo84_C_2"/>
</dbReference>
<feature type="region of interest" description="Disordered" evidence="8">
    <location>
        <begin position="1"/>
        <end position="135"/>
    </location>
</feature>
<proteinExistence type="inferred from homology"/>
<dbReference type="InterPro" id="IPR054505">
    <property type="entry name" value="Myb_DNA-bind_8"/>
</dbReference>
<dbReference type="Gene3D" id="2.30.29.30">
    <property type="entry name" value="Pleckstrin-homology domain (PH domain)/Phosphotyrosine-binding domain (PTB)"/>
    <property type="match status" value="1"/>
</dbReference>
<comment type="caution">
    <text evidence="11">The sequence shown here is derived from an EMBL/GenBank/DDBJ whole genome shotgun (WGS) entry which is preliminary data.</text>
</comment>
<keyword evidence="12" id="KW-1185">Reference proteome</keyword>
<evidence type="ECO:0000256" key="3">
    <source>
        <dbReference type="ARBA" id="ARBA00021269"/>
    </source>
</evidence>
<dbReference type="SUPFAM" id="SSF74788">
    <property type="entry name" value="Cullin repeat-like"/>
    <property type="match status" value="1"/>
</dbReference>
<feature type="compositionally biased region" description="Basic and acidic residues" evidence="8">
    <location>
        <begin position="394"/>
        <end position="408"/>
    </location>
</feature>
<dbReference type="Gene3D" id="1.20.58.1220">
    <property type="entry name" value="Exo84p, C-terminal helical domain"/>
    <property type="match status" value="1"/>
</dbReference>
<evidence type="ECO:0000313" key="12">
    <source>
        <dbReference type="Proteomes" id="UP001521222"/>
    </source>
</evidence>
<dbReference type="PANTHER" id="PTHR21426">
    <property type="entry name" value="EXOCYST COMPLEX COMPONENT 8"/>
    <property type="match status" value="1"/>
</dbReference>
<feature type="region of interest" description="Disordered" evidence="8">
    <location>
        <begin position="394"/>
        <end position="418"/>
    </location>
</feature>
<gene>
    <name evidence="11" type="primary">EXO84</name>
    <name evidence="11" type="ORF">SLS59_003417</name>
</gene>
<dbReference type="InterPro" id="IPR011993">
    <property type="entry name" value="PH-like_dom_sf"/>
</dbReference>
<dbReference type="Pfam" id="PF08700">
    <property type="entry name" value="VPS51_Exo84_N"/>
    <property type="match status" value="1"/>
</dbReference>
<feature type="compositionally biased region" description="Basic and acidic residues" evidence="8">
    <location>
        <begin position="116"/>
        <end position="135"/>
    </location>
</feature>
<organism evidence="11 12">
    <name type="scientific">Nothophoma quercina</name>
    <dbReference type="NCBI Taxonomy" id="749835"/>
    <lineage>
        <taxon>Eukaryota</taxon>
        <taxon>Fungi</taxon>
        <taxon>Dikarya</taxon>
        <taxon>Ascomycota</taxon>
        <taxon>Pezizomycotina</taxon>
        <taxon>Dothideomycetes</taxon>
        <taxon>Pleosporomycetidae</taxon>
        <taxon>Pleosporales</taxon>
        <taxon>Pleosporineae</taxon>
        <taxon>Didymellaceae</taxon>
        <taxon>Nothophoma</taxon>
    </lineage>
</organism>
<feature type="compositionally biased region" description="Basic and acidic residues" evidence="8">
    <location>
        <begin position="63"/>
        <end position="85"/>
    </location>
</feature>